<dbReference type="EMBL" id="JABEYC010001119">
    <property type="protein sequence ID" value="KAF4968977.1"/>
    <property type="molecule type" value="Genomic_DNA"/>
</dbReference>
<reference evidence="3" key="1">
    <citation type="journal article" date="2020" name="BMC Genomics">
        <title>Correction to: Identification and distribution of gene clusters required for synthesis of sphingolipid metabolism inhibitors in diverse species of the filamentous fungus Fusarium.</title>
        <authorList>
            <person name="Kim H.S."/>
            <person name="Lohmar J.M."/>
            <person name="Busman M."/>
            <person name="Brown D.W."/>
            <person name="Naumann T.A."/>
            <person name="Divon H.H."/>
            <person name="Lysoe E."/>
            <person name="Uhlig S."/>
            <person name="Proctor R.H."/>
        </authorList>
    </citation>
    <scope>NUCLEOTIDE SEQUENCE</scope>
    <source>
        <strain evidence="3">NRRL 22465</strain>
    </source>
</reference>
<accession>A0A8H4U3H5</accession>
<feature type="compositionally biased region" description="Polar residues" evidence="1">
    <location>
        <begin position="18"/>
        <end position="35"/>
    </location>
</feature>
<dbReference type="Proteomes" id="UP000635477">
    <property type="component" value="Unassembled WGS sequence"/>
</dbReference>
<dbReference type="Pfam" id="PF01467">
    <property type="entry name" value="CTP_transf_like"/>
    <property type="match status" value="1"/>
</dbReference>
<sequence>MTFQQLGDYVERIYSKGQDPSLSSNRPFNNGTATNPPLLRPHGVNRILLFPGSFNPPHHGHLDLLRHVFENAGDDLYIVAAIILLTDDSRLEKKIKNRENPLVLSREYRVNLWRGTGIPVDWAWVYDKTQDNWETFRDVLVKDLRKDHIDLKFILLGGPDATSADGSCNPTYWGCSDSITSDISRPVDFRYPNTLRQISGCSMWEKVQYDRARLERQIRARTKGDTASGRSILVEAAATLLTFIEQLNAP</sequence>
<dbReference type="SUPFAM" id="SSF52374">
    <property type="entry name" value="Nucleotidylyl transferase"/>
    <property type="match status" value="1"/>
</dbReference>
<dbReference type="InterPro" id="IPR004821">
    <property type="entry name" value="Cyt_trans-like"/>
</dbReference>
<reference evidence="3" key="2">
    <citation type="submission" date="2020-05" db="EMBL/GenBank/DDBJ databases">
        <authorList>
            <person name="Kim H.-S."/>
            <person name="Proctor R.H."/>
            <person name="Brown D.W."/>
        </authorList>
    </citation>
    <scope>NUCLEOTIDE SEQUENCE</scope>
    <source>
        <strain evidence="3">NRRL 22465</strain>
    </source>
</reference>
<evidence type="ECO:0000259" key="2">
    <source>
        <dbReference type="Pfam" id="PF01467"/>
    </source>
</evidence>
<feature type="domain" description="Cytidyltransferase-like" evidence="2">
    <location>
        <begin position="49"/>
        <end position="122"/>
    </location>
</feature>
<proteinExistence type="predicted"/>
<organism evidence="3 4">
    <name type="scientific">Fusarium zealandicum</name>
    <dbReference type="NCBI Taxonomy" id="1053134"/>
    <lineage>
        <taxon>Eukaryota</taxon>
        <taxon>Fungi</taxon>
        <taxon>Dikarya</taxon>
        <taxon>Ascomycota</taxon>
        <taxon>Pezizomycotina</taxon>
        <taxon>Sordariomycetes</taxon>
        <taxon>Hypocreomycetidae</taxon>
        <taxon>Hypocreales</taxon>
        <taxon>Nectriaceae</taxon>
        <taxon>Fusarium</taxon>
        <taxon>Fusarium staphyleae species complex</taxon>
    </lineage>
</organism>
<dbReference type="Gene3D" id="3.40.50.620">
    <property type="entry name" value="HUPs"/>
    <property type="match status" value="1"/>
</dbReference>
<dbReference type="GO" id="GO:0003824">
    <property type="term" value="F:catalytic activity"/>
    <property type="evidence" value="ECO:0007669"/>
    <property type="project" value="InterPro"/>
</dbReference>
<dbReference type="AlphaFoldDB" id="A0A8H4U3H5"/>
<feature type="region of interest" description="Disordered" evidence="1">
    <location>
        <begin position="17"/>
        <end position="39"/>
    </location>
</feature>
<protein>
    <recommendedName>
        <fullName evidence="2">Cytidyltransferase-like domain-containing protein</fullName>
    </recommendedName>
</protein>
<dbReference type="InterPro" id="IPR014729">
    <property type="entry name" value="Rossmann-like_a/b/a_fold"/>
</dbReference>
<dbReference type="OrthoDB" id="3558741at2759"/>
<name>A0A8H4U3H5_9HYPO</name>
<evidence type="ECO:0000256" key="1">
    <source>
        <dbReference type="SAM" id="MobiDB-lite"/>
    </source>
</evidence>
<gene>
    <name evidence="3" type="ORF">FZEAL_10319</name>
</gene>
<evidence type="ECO:0000313" key="3">
    <source>
        <dbReference type="EMBL" id="KAF4968977.1"/>
    </source>
</evidence>
<comment type="caution">
    <text evidence="3">The sequence shown here is derived from an EMBL/GenBank/DDBJ whole genome shotgun (WGS) entry which is preliminary data.</text>
</comment>
<evidence type="ECO:0000313" key="4">
    <source>
        <dbReference type="Proteomes" id="UP000635477"/>
    </source>
</evidence>
<keyword evidence="4" id="KW-1185">Reference proteome</keyword>